<keyword evidence="1" id="KW-1015">Disulfide bond</keyword>
<accession>A0A0L0H6S3</accession>
<dbReference type="CDD" id="cd00063">
    <property type="entry name" value="FN3"/>
    <property type="match status" value="1"/>
</dbReference>
<dbReference type="SUPFAM" id="SSF53448">
    <property type="entry name" value="Nucleotide-diphospho-sugar transferases"/>
    <property type="match status" value="1"/>
</dbReference>
<feature type="domain" description="Fibronectin type-III" evidence="4">
    <location>
        <begin position="176"/>
        <end position="281"/>
    </location>
</feature>
<dbReference type="InterPro" id="IPR036024">
    <property type="entry name" value="Somatomedin_B-like_dom_sf"/>
</dbReference>
<evidence type="ECO:0000259" key="4">
    <source>
        <dbReference type="PROSITE" id="PS50853"/>
    </source>
</evidence>
<dbReference type="Gene3D" id="2.60.40.10">
    <property type="entry name" value="Immunoglobulins"/>
    <property type="match status" value="1"/>
</dbReference>
<evidence type="ECO:0008006" key="8">
    <source>
        <dbReference type="Google" id="ProtNLM"/>
    </source>
</evidence>
<evidence type="ECO:0000259" key="5">
    <source>
        <dbReference type="PROSITE" id="PS50958"/>
    </source>
</evidence>
<dbReference type="eggNOG" id="ENOG502S8UM">
    <property type="taxonomic scope" value="Eukaryota"/>
</dbReference>
<evidence type="ECO:0000313" key="7">
    <source>
        <dbReference type="Proteomes" id="UP000053201"/>
    </source>
</evidence>
<dbReference type="Pfam" id="PF00535">
    <property type="entry name" value="Glycos_transf_2"/>
    <property type="match status" value="1"/>
</dbReference>
<dbReference type="Gene3D" id="3.90.550.10">
    <property type="entry name" value="Spore Coat Polysaccharide Biosynthesis Protein SpsA, Chain A"/>
    <property type="match status" value="1"/>
</dbReference>
<dbReference type="InterPro" id="IPR001173">
    <property type="entry name" value="Glyco_trans_2-like"/>
</dbReference>
<keyword evidence="3" id="KW-0472">Membrane</keyword>
<dbReference type="Pfam" id="PF00041">
    <property type="entry name" value="fn3"/>
    <property type="match status" value="1"/>
</dbReference>
<dbReference type="PROSITE" id="PS50853">
    <property type="entry name" value="FN3"/>
    <property type="match status" value="1"/>
</dbReference>
<protein>
    <recommendedName>
        <fullName evidence="8">Fibronectin type-III domain-containing protein</fullName>
    </recommendedName>
</protein>
<dbReference type="RefSeq" id="XP_016604606.1">
    <property type="nucleotide sequence ID" value="XM_016756309.1"/>
</dbReference>
<sequence length="554" mass="62125">MTGGMSTKYDPLEGKNLILLRNRRMYLFLSACAAGLFLFLIVSTMHSSQKAALSKLPLETVKSQGGAMATSDEETRSTSPCSKETRRKEILGSTFSDWENMWVRANDNSIPTVWSDGGAGSGDGTPPEPLETANTDSCWPGWCNFFNPTGKCQCYAECVQKGNCCPDMPQACGMQQPTDFELTLKNVSLSSIVISWSPTACEKFRNTSQFAVEWTTTPEGNATARWLLLHKWECPGETSAPLNVQHVNLAPHKRYHYRMVAQNTSGSYPVSQHVSVVTAPVCAIAPHYNEEVTIPFLVSSLIDHVDYFIILDNGSTDYSLDLVQVLYPQHLQSGRLRIILTGAARGNMGIVRTMGIQLSRNLGCRFMVSLEADSVFYDKGAESITELARKIPSGVRSFRHVWLESMQFGWNTTEQWLDGMTLITQKRNTSVTGDVRRQAAPVSGNYLLRVQGVTAHGAYSDEAAGRGAENYWYGSDRRGENILYETWETWHIHTSLLRPTDRKTEKWKAMGRPPQDAYTWTDPTAVRLKVEELPEAFYRMTDAVRRMYYELQCS</sequence>
<feature type="domain" description="SMB" evidence="5">
    <location>
        <begin position="134"/>
        <end position="178"/>
    </location>
</feature>
<dbReference type="CDD" id="cd00761">
    <property type="entry name" value="Glyco_tranf_GTA_type"/>
    <property type="match status" value="1"/>
</dbReference>
<dbReference type="InterPro" id="IPR001212">
    <property type="entry name" value="Somatomedin_B_dom"/>
</dbReference>
<dbReference type="AlphaFoldDB" id="A0A0L0H6S3"/>
<gene>
    <name evidence="6" type="ORF">SPPG_08153</name>
</gene>
<dbReference type="InterPro" id="IPR003961">
    <property type="entry name" value="FN3_dom"/>
</dbReference>
<reference evidence="6 7" key="1">
    <citation type="submission" date="2009-08" db="EMBL/GenBank/DDBJ databases">
        <title>The Genome Sequence of Spizellomyces punctatus strain DAOM BR117.</title>
        <authorList>
            <consortium name="The Broad Institute Genome Sequencing Platform"/>
            <person name="Russ C."/>
            <person name="Cuomo C."/>
            <person name="Shea T."/>
            <person name="Young S.K."/>
            <person name="Zeng Q."/>
            <person name="Koehrsen M."/>
            <person name="Haas B."/>
            <person name="Borodovsky M."/>
            <person name="Guigo R."/>
            <person name="Alvarado L."/>
            <person name="Berlin A."/>
            <person name="Bochicchio J."/>
            <person name="Borenstein D."/>
            <person name="Chapman S."/>
            <person name="Chen Z."/>
            <person name="Engels R."/>
            <person name="Freedman E."/>
            <person name="Gellesch M."/>
            <person name="Goldberg J."/>
            <person name="Griggs A."/>
            <person name="Gujja S."/>
            <person name="Heiman D."/>
            <person name="Hepburn T."/>
            <person name="Howarth C."/>
            <person name="Jen D."/>
            <person name="Larson L."/>
            <person name="Lewis B."/>
            <person name="Mehta T."/>
            <person name="Park D."/>
            <person name="Pearson M."/>
            <person name="Roberts A."/>
            <person name="Saif S."/>
            <person name="Shenoy N."/>
            <person name="Sisk P."/>
            <person name="Stolte C."/>
            <person name="Sykes S."/>
            <person name="Thomson T."/>
            <person name="Walk T."/>
            <person name="White J."/>
            <person name="Yandava C."/>
            <person name="Burger G."/>
            <person name="Gray M.W."/>
            <person name="Holland P.W.H."/>
            <person name="King N."/>
            <person name="Lang F.B.F."/>
            <person name="Roger A.J."/>
            <person name="Ruiz-Trillo I."/>
            <person name="Lander E."/>
            <person name="Nusbaum C."/>
        </authorList>
    </citation>
    <scope>NUCLEOTIDE SEQUENCE [LARGE SCALE GENOMIC DNA]</scope>
    <source>
        <strain evidence="6 7">DAOM BR117</strain>
    </source>
</reference>
<keyword evidence="3" id="KW-0812">Transmembrane</keyword>
<keyword evidence="3" id="KW-1133">Transmembrane helix</keyword>
<evidence type="ECO:0000256" key="1">
    <source>
        <dbReference type="ARBA" id="ARBA00023157"/>
    </source>
</evidence>
<dbReference type="InterPro" id="IPR036116">
    <property type="entry name" value="FN3_sf"/>
</dbReference>
<dbReference type="SUPFAM" id="SSF49265">
    <property type="entry name" value="Fibronectin type III"/>
    <property type="match status" value="1"/>
</dbReference>
<dbReference type="GeneID" id="27691330"/>
<dbReference type="PROSITE" id="PS50958">
    <property type="entry name" value="SMB_2"/>
    <property type="match status" value="1"/>
</dbReference>
<organism evidence="6 7">
    <name type="scientific">Spizellomyces punctatus (strain DAOM BR117)</name>
    <dbReference type="NCBI Taxonomy" id="645134"/>
    <lineage>
        <taxon>Eukaryota</taxon>
        <taxon>Fungi</taxon>
        <taxon>Fungi incertae sedis</taxon>
        <taxon>Chytridiomycota</taxon>
        <taxon>Chytridiomycota incertae sedis</taxon>
        <taxon>Chytridiomycetes</taxon>
        <taxon>Spizellomycetales</taxon>
        <taxon>Spizellomycetaceae</taxon>
        <taxon>Spizellomyces</taxon>
    </lineage>
</organism>
<dbReference type="InParanoid" id="A0A0L0H6S3"/>
<dbReference type="VEuPathDB" id="FungiDB:SPPG_08153"/>
<dbReference type="Proteomes" id="UP000053201">
    <property type="component" value="Unassembled WGS sequence"/>
</dbReference>
<name>A0A0L0H6S3_SPIPD</name>
<evidence type="ECO:0000256" key="3">
    <source>
        <dbReference type="SAM" id="Phobius"/>
    </source>
</evidence>
<dbReference type="OrthoDB" id="10321983at2759"/>
<proteinExistence type="predicted"/>
<evidence type="ECO:0000313" key="6">
    <source>
        <dbReference type="EMBL" id="KNC96566.1"/>
    </source>
</evidence>
<evidence type="ECO:0000256" key="2">
    <source>
        <dbReference type="SAM" id="MobiDB-lite"/>
    </source>
</evidence>
<keyword evidence="7" id="KW-1185">Reference proteome</keyword>
<feature type="transmembrane region" description="Helical" evidence="3">
    <location>
        <begin position="25"/>
        <end position="45"/>
    </location>
</feature>
<dbReference type="SUPFAM" id="SSF90188">
    <property type="entry name" value="Somatomedin B domain"/>
    <property type="match status" value="1"/>
</dbReference>
<dbReference type="InterPro" id="IPR013783">
    <property type="entry name" value="Ig-like_fold"/>
</dbReference>
<dbReference type="EMBL" id="KQ257468">
    <property type="protein sequence ID" value="KNC96566.1"/>
    <property type="molecule type" value="Genomic_DNA"/>
</dbReference>
<feature type="region of interest" description="Disordered" evidence="2">
    <location>
        <begin position="64"/>
        <end position="83"/>
    </location>
</feature>
<dbReference type="InterPro" id="IPR029044">
    <property type="entry name" value="Nucleotide-diphossugar_trans"/>
</dbReference>